<organism evidence="1 2">
    <name type="scientific">Hibiscus sabdariffa</name>
    <name type="common">roselle</name>
    <dbReference type="NCBI Taxonomy" id="183260"/>
    <lineage>
        <taxon>Eukaryota</taxon>
        <taxon>Viridiplantae</taxon>
        <taxon>Streptophyta</taxon>
        <taxon>Embryophyta</taxon>
        <taxon>Tracheophyta</taxon>
        <taxon>Spermatophyta</taxon>
        <taxon>Magnoliopsida</taxon>
        <taxon>eudicotyledons</taxon>
        <taxon>Gunneridae</taxon>
        <taxon>Pentapetalae</taxon>
        <taxon>rosids</taxon>
        <taxon>malvids</taxon>
        <taxon>Malvales</taxon>
        <taxon>Malvaceae</taxon>
        <taxon>Malvoideae</taxon>
        <taxon>Hibiscus</taxon>
    </lineage>
</organism>
<comment type="caution">
    <text evidence="1">The sequence shown here is derived from an EMBL/GenBank/DDBJ whole genome shotgun (WGS) entry which is preliminary data.</text>
</comment>
<dbReference type="Proteomes" id="UP001472677">
    <property type="component" value="Unassembled WGS sequence"/>
</dbReference>
<proteinExistence type="predicted"/>
<evidence type="ECO:0000313" key="2">
    <source>
        <dbReference type="Proteomes" id="UP001472677"/>
    </source>
</evidence>
<evidence type="ECO:0000313" key="1">
    <source>
        <dbReference type="EMBL" id="KAK8589615.1"/>
    </source>
</evidence>
<name>A0ABR2FZC1_9ROSI</name>
<reference evidence="1 2" key="1">
    <citation type="journal article" date="2024" name="G3 (Bethesda)">
        <title>Genome assembly of Hibiscus sabdariffa L. provides insights into metabolisms of medicinal natural products.</title>
        <authorList>
            <person name="Kim T."/>
        </authorList>
    </citation>
    <scope>NUCLEOTIDE SEQUENCE [LARGE SCALE GENOMIC DNA]</scope>
    <source>
        <strain evidence="1">TK-2024</strain>
        <tissue evidence="1">Old leaves</tissue>
    </source>
</reference>
<protein>
    <submittedName>
        <fullName evidence="1">Uncharacterized protein</fullName>
    </submittedName>
</protein>
<sequence>MAPVSLEVTHFLMTTSLPIPKSQVRFHCLLRSYFLIKKSACRLTRDFFFDGQWLYLRICDDEGRVESCRSMRDQAGWAVRSENWANLQLLPVPLRQFRELFPRPPPTIRPPPKSHHTSVNSATSAVRSPVIRTENNKVQAVVSDQGALPENPVKSPESLRLTLRLVTVFDYSCFLFYQLIGVVGSPDESVSGRRPDICFRVSTKSFDLTYCLPYALSYSYH</sequence>
<accession>A0ABR2FZC1</accession>
<keyword evidence="2" id="KW-1185">Reference proteome</keyword>
<dbReference type="EMBL" id="JBBPBM010000004">
    <property type="protein sequence ID" value="KAK8589615.1"/>
    <property type="molecule type" value="Genomic_DNA"/>
</dbReference>
<gene>
    <name evidence="1" type="ORF">V6N12_024009</name>
</gene>